<dbReference type="EMBL" id="PQWO01000024">
    <property type="protein sequence ID" value="PZD70948.1"/>
    <property type="molecule type" value="Genomic_DNA"/>
</dbReference>
<organism evidence="3 4">
    <name type="scientific">Acaryochloris thomasi RCC1774</name>
    <dbReference type="NCBI Taxonomy" id="1764569"/>
    <lineage>
        <taxon>Bacteria</taxon>
        <taxon>Bacillati</taxon>
        <taxon>Cyanobacteriota</taxon>
        <taxon>Cyanophyceae</taxon>
        <taxon>Acaryochloridales</taxon>
        <taxon>Acaryochloridaceae</taxon>
        <taxon>Acaryochloris</taxon>
        <taxon>Acaryochloris thomasi</taxon>
    </lineage>
</organism>
<feature type="coiled-coil region" evidence="1">
    <location>
        <begin position="584"/>
        <end position="611"/>
    </location>
</feature>
<keyword evidence="4" id="KW-1185">Reference proteome</keyword>
<protein>
    <submittedName>
        <fullName evidence="3">Uncharacterized protein</fullName>
    </submittedName>
</protein>
<keyword evidence="1" id="KW-0175">Coiled coil</keyword>
<feature type="transmembrane region" description="Helical" evidence="2">
    <location>
        <begin position="56"/>
        <end position="73"/>
    </location>
</feature>
<dbReference type="Proteomes" id="UP000248857">
    <property type="component" value="Unassembled WGS sequence"/>
</dbReference>
<feature type="transmembrane region" description="Helical" evidence="2">
    <location>
        <begin position="122"/>
        <end position="142"/>
    </location>
</feature>
<dbReference type="RefSeq" id="WP_110988518.1">
    <property type="nucleotide sequence ID" value="NZ_CAWNWM010000024.1"/>
</dbReference>
<accession>A0A2W1JAA8</accession>
<dbReference type="AlphaFoldDB" id="A0A2W1JAA8"/>
<evidence type="ECO:0000256" key="2">
    <source>
        <dbReference type="SAM" id="Phobius"/>
    </source>
</evidence>
<name>A0A2W1JAA8_9CYAN</name>
<sequence>MIDSAVLLQTYLQTASVRLAQVPIDTPEEASALFSGPQFFAALLSGLILAFGFQMLLTNLSVAIGVSVLSATSGSSDSSDDGGVPVRTITVGAGLWTLITVTLALFAACFLAIKMGLFTSELLGATTGLVIWALYFTTLVWVSSTTVGSLIGSVVSTATSSFQAIMGTATAALGAKAVSNQVVATAEATAAAVRQELMGQVDPDEIQDKLQDYIKALRSPQLDLQGVKQEFETLLSESDLESVDDIDSLQHIDRQAFVDLVSSRTDLSQAEVDQVVDQLYTSWQQTVGKNSSNTWMKELVNYFQSAKPEQLVSEEVGHRLDQLLEEMRKKRKADSSQDSGGMVGMGLAQLSSVVMGRSDLSDFDVERITEQIKSAQSQLTDQADQLVAQFSSEEQTPSVIRADVESYLRNVYVWQLSPERLRLDFRQVLYDPEANPSLIRRELEQLNRSFFSDILSSRGLMTQAELHNVTQRLDAVRKDLLREMKATEMALAQQELGQRVETYLKFTPKDELFSNMGDRAFEAILEDTVADSDHPQQLLGQLDRGRLLLPLNNRDDISAGEAEQILSRLEPIIRKVSADAEGLQEAAKVRLEQQQQKLEDYLRNTGRAELNPAGIKRDLKTLMEEPDTGIRRVRSRLAEFDRETLVQLLNQRRDLSESDINNVIDQVESNWYQLLSAPASLTSQAQAQYDRATTSIENYLRSTGKPELNPDGIKRDLQKLMDDPQVGASAIRDRFSRMDRDTLVQLLSQRGDLSEAEVNQTINELQETMQQVLQTPKRLARRAQAQTQDFQMSMEDYLRSTDKAELNPQGIKRDLQVLLDDPRLGAEKIGDRLSRFDRSTLVALLSQRDDLSEQEVNQVIDQVLAVRDQIQSRITMLQQRLQSVIDQVFAKIRAYLNSLNRPELNYEGVKRDVRTLFDDPQAGTEALRERLARFDRETLVAVVSSHDAIAESDVNRVIDQIESARDSVVQKAERIETQVQQRLGEMKYQTQRQFEATQKAAVVAAWWLFATALISGGAAAGAGILAAAG</sequence>
<evidence type="ECO:0000313" key="3">
    <source>
        <dbReference type="EMBL" id="PZD70948.1"/>
    </source>
</evidence>
<evidence type="ECO:0000256" key="1">
    <source>
        <dbReference type="SAM" id="Coils"/>
    </source>
</evidence>
<dbReference type="OrthoDB" id="415154at2"/>
<keyword evidence="2" id="KW-0472">Membrane</keyword>
<proteinExistence type="predicted"/>
<reference evidence="3 4" key="1">
    <citation type="journal article" date="2018" name="Sci. Rep.">
        <title>A novel species of the marine cyanobacterium Acaryochloris with a unique pigment content and lifestyle.</title>
        <authorList>
            <person name="Partensky F."/>
            <person name="Six C."/>
            <person name="Ratin M."/>
            <person name="Garczarek L."/>
            <person name="Vaulot D."/>
            <person name="Probert I."/>
            <person name="Calteau A."/>
            <person name="Gourvil P."/>
            <person name="Marie D."/>
            <person name="Grebert T."/>
            <person name="Bouchier C."/>
            <person name="Le Panse S."/>
            <person name="Gachenot M."/>
            <person name="Rodriguez F."/>
            <person name="Garrido J.L."/>
        </authorList>
    </citation>
    <scope>NUCLEOTIDE SEQUENCE [LARGE SCALE GENOMIC DNA]</scope>
    <source>
        <strain evidence="3 4">RCC1774</strain>
    </source>
</reference>
<evidence type="ECO:0000313" key="4">
    <source>
        <dbReference type="Proteomes" id="UP000248857"/>
    </source>
</evidence>
<keyword evidence="2" id="KW-0812">Transmembrane</keyword>
<feature type="transmembrane region" description="Helical" evidence="2">
    <location>
        <begin position="93"/>
        <end position="113"/>
    </location>
</feature>
<gene>
    <name evidence="3" type="ORF">C1752_08649</name>
</gene>
<comment type="caution">
    <text evidence="3">The sequence shown here is derived from an EMBL/GenBank/DDBJ whole genome shotgun (WGS) entry which is preliminary data.</text>
</comment>
<keyword evidence="2" id="KW-1133">Transmembrane helix</keyword>
<feature type="transmembrane region" description="Helical" evidence="2">
    <location>
        <begin position="1004"/>
        <end position="1028"/>
    </location>
</feature>